<reference evidence="14" key="1">
    <citation type="submission" date="2025-08" db="UniProtKB">
        <authorList>
            <consortium name="RefSeq"/>
        </authorList>
    </citation>
    <scope>IDENTIFICATION</scope>
    <source>
        <tissue evidence="14">Testes</tissue>
    </source>
</reference>
<feature type="transmembrane region" description="Helical" evidence="11">
    <location>
        <begin position="32"/>
        <end position="57"/>
    </location>
</feature>
<evidence type="ECO:0000256" key="2">
    <source>
        <dbReference type="ARBA" id="ARBA00022475"/>
    </source>
</evidence>
<evidence type="ECO:0000313" key="13">
    <source>
        <dbReference type="Proteomes" id="UP000694865"/>
    </source>
</evidence>
<evidence type="ECO:0000256" key="5">
    <source>
        <dbReference type="ARBA" id="ARBA00023040"/>
    </source>
</evidence>
<dbReference type="GeneID" id="100371049"/>
<evidence type="ECO:0000256" key="9">
    <source>
        <dbReference type="ARBA" id="ARBA00023224"/>
    </source>
</evidence>
<evidence type="ECO:0000313" key="14">
    <source>
        <dbReference type="RefSeq" id="XP_002732063.1"/>
    </source>
</evidence>
<comment type="similarity">
    <text evidence="10">Belongs to the G-protein coupled receptor 1 family.</text>
</comment>
<accession>A0ABM0GKR7</accession>
<keyword evidence="2" id="KW-1003">Cell membrane</keyword>
<feature type="domain" description="G-protein coupled receptors family 1 profile" evidence="12">
    <location>
        <begin position="49"/>
        <end position="314"/>
    </location>
</feature>
<comment type="subcellular location">
    <subcellularLocation>
        <location evidence="1">Cell membrane</location>
        <topology evidence="1">Multi-pass membrane protein</topology>
    </subcellularLocation>
</comment>
<dbReference type="PROSITE" id="PS50262">
    <property type="entry name" value="G_PROTEIN_RECEP_F1_2"/>
    <property type="match status" value="1"/>
</dbReference>
<keyword evidence="6 11" id="KW-0472">Membrane</keyword>
<feature type="transmembrane region" description="Helical" evidence="11">
    <location>
        <begin position="291"/>
        <end position="317"/>
    </location>
</feature>
<evidence type="ECO:0000256" key="11">
    <source>
        <dbReference type="SAM" id="Phobius"/>
    </source>
</evidence>
<feature type="transmembrane region" description="Helical" evidence="11">
    <location>
        <begin position="107"/>
        <end position="128"/>
    </location>
</feature>
<gene>
    <name evidence="14" type="primary">LOC100371049</name>
</gene>
<dbReference type="CDD" id="cd14967">
    <property type="entry name" value="7tmA_amine_R-like"/>
    <property type="match status" value="1"/>
</dbReference>
<protein>
    <submittedName>
        <fullName evidence="14">Tyramine receptor 2-like</fullName>
    </submittedName>
</protein>
<proteinExistence type="inferred from homology"/>
<keyword evidence="3 10" id="KW-0812">Transmembrane</keyword>
<evidence type="ECO:0000256" key="3">
    <source>
        <dbReference type="ARBA" id="ARBA00022692"/>
    </source>
</evidence>
<organism evidence="13 14">
    <name type="scientific">Saccoglossus kowalevskii</name>
    <name type="common">Acorn worm</name>
    <dbReference type="NCBI Taxonomy" id="10224"/>
    <lineage>
        <taxon>Eukaryota</taxon>
        <taxon>Metazoa</taxon>
        <taxon>Hemichordata</taxon>
        <taxon>Enteropneusta</taxon>
        <taxon>Harrimaniidae</taxon>
        <taxon>Saccoglossus</taxon>
    </lineage>
</organism>
<keyword evidence="5 10" id="KW-0297">G-protein coupled receptor</keyword>
<evidence type="ECO:0000256" key="6">
    <source>
        <dbReference type="ARBA" id="ARBA00023136"/>
    </source>
</evidence>
<feature type="transmembrane region" description="Helical" evidence="11">
    <location>
        <begin position="193"/>
        <end position="215"/>
    </location>
</feature>
<evidence type="ECO:0000256" key="7">
    <source>
        <dbReference type="ARBA" id="ARBA00023157"/>
    </source>
</evidence>
<keyword evidence="9 10" id="KW-0807">Transducer</keyword>
<dbReference type="InterPro" id="IPR000276">
    <property type="entry name" value="GPCR_Rhodpsn"/>
</dbReference>
<dbReference type="PANTHER" id="PTHR24248:SF199">
    <property type="entry name" value="IP13425P-RELATED"/>
    <property type="match status" value="1"/>
</dbReference>
<keyword evidence="8 10" id="KW-0675">Receptor</keyword>
<dbReference type="InterPro" id="IPR017452">
    <property type="entry name" value="GPCR_Rhodpsn_7TM"/>
</dbReference>
<keyword evidence="13" id="KW-1185">Reference proteome</keyword>
<dbReference type="Pfam" id="PF00001">
    <property type="entry name" value="7tm_1"/>
    <property type="match status" value="1"/>
</dbReference>
<evidence type="ECO:0000259" key="12">
    <source>
        <dbReference type="PROSITE" id="PS50262"/>
    </source>
</evidence>
<dbReference type="PRINTS" id="PR01102">
    <property type="entry name" value="5HT6RECEPTR"/>
</dbReference>
<dbReference type="RefSeq" id="XP_002732063.1">
    <property type="nucleotide sequence ID" value="XM_002732017.1"/>
</dbReference>
<evidence type="ECO:0000256" key="1">
    <source>
        <dbReference type="ARBA" id="ARBA00004651"/>
    </source>
</evidence>
<evidence type="ECO:0000256" key="8">
    <source>
        <dbReference type="ARBA" id="ARBA00023170"/>
    </source>
</evidence>
<evidence type="ECO:0000256" key="10">
    <source>
        <dbReference type="RuleBase" id="RU000688"/>
    </source>
</evidence>
<sequence>MAMFYSRNRSNDSNGNLTDVVYYTEERDLVRVALIGVLLSITIVVTVIGNVFVFLIMMMYRHLRNATNLYMVSLAVADLLVGIFVMLPSMVDEIAGGWILGDIMCRLWIIMDVLCCTASIMNLCMISVDRYYIVSHPFRYAGEGSLRRVQIMMLIAWLVSIVVSVLPISFGWAFELPPMEVVHAKCIFVPNKIYAATASTISFYIPLLLMIFAYLKIFKIARIQAEKIQEFEREPVTFTSGRRKTLAKFSINFKRERKALRTLGIIMGCFLLCWLPFFITNVVNPFINYTVSPIAFTIMTWIGWVNSTVNPLLYSALNKEFRRAFRRILRCDRCDCTSQSRMKSTFVSLTELPNNTAAHSVTVTTPDKKKEFRFANGILEAHTSKAVRFDCHYSVITNFGKI</sequence>
<feature type="transmembrane region" description="Helical" evidence="11">
    <location>
        <begin position="259"/>
        <end position="279"/>
    </location>
</feature>
<keyword evidence="7" id="KW-1015">Disulfide bond</keyword>
<dbReference type="PROSITE" id="PS00237">
    <property type="entry name" value="G_PROTEIN_RECEP_F1_1"/>
    <property type="match status" value="1"/>
</dbReference>
<evidence type="ECO:0000256" key="4">
    <source>
        <dbReference type="ARBA" id="ARBA00022989"/>
    </source>
</evidence>
<dbReference type="PRINTS" id="PR00237">
    <property type="entry name" value="GPCRRHODOPSN"/>
</dbReference>
<dbReference type="PANTHER" id="PTHR24248">
    <property type="entry name" value="ADRENERGIC RECEPTOR-RELATED G-PROTEIN COUPLED RECEPTOR"/>
    <property type="match status" value="1"/>
</dbReference>
<feature type="transmembrane region" description="Helical" evidence="11">
    <location>
        <begin position="149"/>
        <end position="173"/>
    </location>
</feature>
<dbReference type="SUPFAM" id="SSF81321">
    <property type="entry name" value="Family A G protein-coupled receptor-like"/>
    <property type="match status" value="1"/>
</dbReference>
<dbReference type="Gene3D" id="1.20.1070.10">
    <property type="entry name" value="Rhodopsin 7-helix transmembrane proteins"/>
    <property type="match status" value="1"/>
</dbReference>
<name>A0ABM0GKR7_SACKO</name>
<feature type="transmembrane region" description="Helical" evidence="11">
    <location>
        <begin position="69"/>
        <end position="87"/>
    </location>
</feature>
<keyword evidence="4 11" id="KW-1133">Transmembrane helix</keyword>
<dbReference type="SMART" id="SM01381">
    <property type="entry name" value="7TM_GPCR_Srsx"/>
    <property type="match status" value="1"/>
</dbReference>
<dbReference type="Proteomes" id="UP000694865">
    <property type="component" value="Unplaced"/>
</dbReference>